<reference evidence="3" key="1">
    <citation type="journal article" date="2018" name="Nat. Plants">
        <title>Whole-genome landscape of Medicago truncatula symbiotic genes.</title>
        <authorList>
            <person name="Pecrix Y."/>
            <person name="Staton S.E."/>
            <person name="Sallet E."/>
            <person name="Lelandais-Briere C."/>
            <person name="Moreau S."/>
            <person name="Carrere S."/>
            <person name="Blein T."/>
            <person name="Jardinaud M.F."/>
            <person name="Latrasse D."/>
            <person name="Zouine M."/>
            <person name="Zahm M."/>
            <person name="Kreplak J."/>
            <person name="Mayjonade B."/>
            <person name="Satge C."/>
            <person name="Perez M."/>
            <person name="Cauet S."/>
            <person name="Marande W."/>
            <person name="Chantry-Darmon C."/>
            <person name="Lopez-Roques C."/>
            <person name="Bouchez O."/>
            <person name="Berard A."/>
            <person name="Debelle F."/>
            <person name="Munos S."/>
            <person name="Bendahmane A."/>
            <person name="Berges H."/>
            <person name="Niebel A."/>
            <person name="Buitink J."/>
            <person name="Frugier F."/>
            <person name="Benhamed M."/>
            <person name="Crespi M."/>
            <person name="Gouzy J."/>
            <person name="Gamas P."/>
        </authorList>
    </citation>
    <scope>NUCLEOTIDE SEQUENCE [LARGE SCALE GENOMIC DNA]</scope>
    <source>
        <strain evidence="3">cv. Jemalong A17</strain>
    </source>
</reference>
<accession>A0A396HAA0</accession>
<keyword evidence="1" id="KW-1133">Transmembrane helix</keyword>
<dbReference type="Gramene" id="rna44429">
    <property type="protein sequence ID" value="RHN49583.1"/>
    <property type="gene ID" value="gene44429"/>
</dbReference>
<comment type="caution">
    <text evidence="2">The sequence shown here is derived from an EMBL/GenBank/DDBJ whole genome shotgun (WGS) entry which is preliminary data.</text>
</comment>
<dbReference type="EMBL" id="PSQE01000007">
    <property type="protein sequence ID" value="RHN49583.1"/>
    <property type="molecule type" value="Genomic_DNA"/>
</dbReference>
<evidence type="ECO:0000256" key="1">
    <source>
        <dbReference type="SAM" id="Phobius"/>
    </source>
</evidence>
<proteinExistence type="predicted"/>
<gene>
    <name evidence="2" type="ORF">MtrunA17_Chr7g0276071</name>
</gene>
<feature type="transmembrane region" description="Helical" evidence="1">
    <location>
        <begin position="6"/>
        <end position="32"/>
    </location>
</feature>
<keyword evidence="1" id="KW-0812">Transmembrane</keyword>
<keyword evidence="1" id="KW-0472">Membrane</keyword>
<organism evidence="2 3">
    <name type="scientific">Medicago truncatula</name>
    <name type="common">Barrel medic</name>
    <name type="synonym">Medicago tribuloides</name>
    <dbReference type="NCBI Taxonomy" id="3880"/>
    <lineage>
        <taxon>Eukaryota</taxon>
        <taxon>Viridiplantae</taxon>
        <taxon>Streptophyta</taxon>
        <taxon>Embryophyta</taxon>
        <taxon>Tracheophyta</taxon>
        <taxon>Spermatophyta</taxon>
        <taxon>Magnoliopsida</taxon>
        <taxon>eudicotyledons</taxon>
        <taxon>Gunneridae</taxon>
        <taxon>Pentapetalae</taxon>
        <taxon>rosids</taxon>
        <taxon>fabids</taxon>
        <taxon>Fabales</taxon>
        <taxon>Fabaceae</taxon>
        <taxon>Papilionoideae</taxon>
        <taxon>50 kb inversion clade</taxon>
        <taxon>NPAAA clade</taxon>
        <taxon>Hologalegina</taxon>
        <taxon>IRL clade</taxon>
        <taxon>Trifolieae</taxon>
        <taxon>Medicago</taxon>
    </lineage>
</organism>
<dbReference type="AlphaFoldDB" id="A0A396HAA0"/>
<evidence type="ECO:0000313" key="2">
    <source>
        <dbReference type="EMBL" id="RHN49583.1"/>
    </source>
</evidence>
<name>A0A396HAA0_MEDTR</name>
<sequence length="43" mass="4957">MMGRIAVILSLPMEFTIAVILILPMQFTFIIVPRLRHVNSFLN</sequence>
<dbReference type="Proteomes" id="UP000265566">
    <property type="component" value="Chromosome 7"/>
</dbReference>
<evidence type="ECO:0000313" key="3">
    <source>
        <dbReference type="Proteomes" id="UP000265566"/>
    </source>
</evidence>
<evidence type="ECO:0008006" key="4">
    <source>
        <dbReference type="Google" id="ProtNLM"/>
    </source>
</evidence>
<protein>
    <recommendedName>
        <fullName evidence="4">Transmembrane protein</fullName>
    </recommendedName>
</protein>